<evidence type="ECO:0000256" key="2">
    <source>
        <dbReference type="ARBA" id="ARBA00023125"/>
    </source>
</evidence>
<dbReference type="InterPro" id="IPR036271">
    <property type="entry name" value="Tet_transcr_reg_TetR-rel_C_sf"/>
</dbReference>
<feature type="DNA-binding region" description="H-T-H motif" evidence="4">
    <location>
        <begin position="32"/>
        <end position="51"/>
    </location>
</feature>
<dbReference type="PANTHER" id="PTHR30055:SF146">
    <property type="entry name" value="HTH-TYPE TRANSCRIPTIONAL DUAL REGULATOR CECR"/>
    <property type="match status" value="1"/>
</dbReference>
<evidence type="ECO:0000256" key="1">
    <source>
        <dbReference type="ARBA" id="ARBA00023015"/>
    </source>
</evidence>
<comment type="caution">
    <text evidence="6">The sequence shown here is derived from an EMBL/GenBank/DDBJ whole genome shotgun (WGS) entry which is preliminary data.</text>
</comment>
<protein>
    <submittedName>
        <fullName evidence="6">AcrR family transcriptional regulator</fullName>
    </submittedName>
</protein>
<dbReference type="InterPro" id="IPR039536">
    <property type="entry name" value="TetR_C_Proteobacteria"/>
</dbReference>
<dbReference type="PROSITE" id="PS50977">
    <property type="entry name" value="HTH_TETR_2"/>
    <property type="match status" value="1"/>
</dbReference>
<gene>
    <name evidence="6" type="ORF">GGR00_003747</name>
</gene>
<evidence type="ECO:0000259" key="5">
    <source>
        <dbReference type="PROSITE" id="PS50977"/>
    </source>
</evidence>
<dbReference type="GO" id="GO:0000976">
    <property type="term" value="F:transcription cis-regulatory region binding"/>
    <property type="evidence" value="ECO:0007669"/>
    <property type="project" value="TreeGrafter"/>
</dbReference>
<feature type="domain" description="HTH tetR-type" evidence="5">
    <location>
        <begin position="9"/>
        <end position="69"/>
    </location>
</feature>
<dbReference type="Gene3D" id="1.10.10.60">
    <property type="entry name" value="Homeodomain-like"/>
    <property type="match status" value="1"/>
</dbReference>
<keyword evidence="2 4" id="KW-0238">DNA-binding</keyword>
<dbReference type="Gene3D" id="1.10.357.10">
    <property type="entry name" value="Tetracycline Repressor, domain 2"/>
    <property type="match status" value="1"/>
</dbReference>
<reference evidence="6 7" key="1">
    <citation type="submission" date="2020-08" db="EMBL/GenBank/DDBJ databases">
        <title>Genomic Encyclopedia of Type Strains, Phase IV (KMG-IV): sequencing the most valuable type-strain genomes for metagenomic binning, comparative biology and taxonomic classification.</title>
        <authorList>
            <person name="Goeker M."/>
        </authorList>
    </citation>
    <scope>NUCLEOTIDE SEQUENCE [LARGE SCALE GENOMIC DNA]</scope>
    <source>
        <strain evidence="6 7">DSM 7051</strain>
    </source>
</reference>
<dbReference type="PRINTS" id="PR00455">
    <property type="entry name" value="HTHTETR"/>
</dbReference>
<keyword evidence="1" id="KW-0805">Transcription regulation</keyword>
<evidence type="ECO:0000313" key="7">
    <source>
        <dbReference type="Proteomes" id="UP000536262"/>
    </source>
</evidence>
<name>A0A7X0FA41_9HYPH</name>
<dbReference type="EMBL" id="JACHOU010000010">
    <property type="protein sequence ID" value="MBB6355942.1"/>
    <property type="molecule type" value="Genomic_DNA"/>
</dbReference>
<evidence type="ECO:0000256" key="4">
    <source>
        <dbReference type="PROSITE-ProRule" id="PRU00335"/>
    </source>
</evidence>
<dbReference type="AlphaFoldDB" id="A0A7X0FA41"/>
<sequence length="208" mass="22978">MSGAKSRQQRTRDAIVSAAAVLFLKNGFLGTNMDEIAATADVSKQTVYAHFQSKEALFLDVVRGMTGLAGDEHEQQVAEPEDDRPIGDYLQEFAELQLTIVMTPRLMQLRRLVIGEAGRFPELGKALHALGPQRSIGRLSRAFERYRRQGQMQAEDLEAAAGFFNWLVMGGPVNDAMLLGDGAILSRQACRSHARESVRIFLAAYAPR</sequence>
<dbReference type="FunFam" id="1.10.10.60:FF:000141">
    <property type="entry name" value="TetR family transcriptional regulator"/>
    <property type="match status" value="1"/>
</dbReference>
<dbReference type="PANTHER" id="PTHR30055">
    <property type="entry name" value="HTH-TYPE TRANSCRIPTIONAL REGULATOR RUTR"/>
    <property type="match status" value="1"/>
</dbReference>
<organism evidence="6 7">
    <name type="scientific">Aminobacter aganoensis</name>
    <dbReference type="NCBI Taxonomy" id="83264"/>
    <lineage>
        <taxon>Bacteria</taxon>
        <taxon>Pseudomonadati</taxon>
        <taxon>Pseudomonadota</taxon>
        <taxon>Alphaproteobacteria</taxon>
        <taxon>Hyphomicrobiales</taxon>
        <taxon>Phyllobacteriaceae</taxon>
        <taxon>Aminobacter</taxon>
    </lineage>
</organism>
<dbReference type="RefSeq" id="WP_184700319.1">
    <property type="nucleotide sequence ID" value="NZ_BAABEG010000001.1"/>
</dbReference>
<dbReference type="SUPFAM" id="SSF46689">
    <property type="entry name" value="Homeodomain-like"/>
    <property type="match status" value="1"/>
</dbReference>
<proteinExistence type="predicted"/>
<evidence type="ECO:0000313" key="6">
    <source>
        <dbReference type="EMBL" id="MBB6355942.1"/>
    </source>
</evidence>
<accession>A0A7X0FA41</accession>
<evidence type="ECO:0000256" key="3">
    <source>
        <dbReference type="ARBA" id="ARBA00023163"/>
    </source>
</evidence>
<dbReference type="SUPFAM" id="SSF48498">
    <property type="entry name" value="Tetracyclin repressor-like, C-terminal domain"/>
    <property type="match status" value="1"/>
</dbReference>
<dbReference type="GO" id="GO:0003700">
    <property type="term" value="F:DNA-binding transcription factor activity"/>
    <property type="evidence" value="ECO:0007669"/>
    <property type="project" value="TreeGrafter"/>
</dbReference>
<keyword evidence="3" id="KW-0804">Transcription</keyword>
<dbReference type="Pfam" id="PF14246">
    <property type="entry name" value="TetR_C_7"/>
    <property type="match status" value="1"/>
</dbReference>
<keyword evidence="7" id="KW-1185">Reference proteome</keyword>
<dbReference type="Pfam" id="PF00440">
    <property type="entry name" value="TetR_N"/>
    <property type="match status" value="1"/>
</dbReference>
<dbReference type="Proteomes" id="UP000536262">
    <property type="component" value="Unassembled WGS sequence"/>
</dbReference>
<dbReference type="InterPro" id="IPR050109">
    <property type="entry name" value="HTH-type_TetR-like_transc_reg"/>
</dbReference>
<dbReference type="InterPro" id="IPR001647">
    <property type="entry name" value="HTH_TetR"/>
</dbReference>
<dbReference type="InterPro" id="IPR009057">
    <property type="entry name" value="Homeodomain-like_sf"/>
</dbReference>